<organism evidence="1 2">
    <name type="scientific">Pseudoxanthomonas mexicana</name>
    <dbReference type="NCBI Taxonomy" id="128785"/>
    <lineage>
        <taxon>Bacteria</taxon>
        <taxon>Pseudomonadati</taxon>
        <taxon>Pseudomonadota</taxon>
        <taxon>Gammaproteobacteria</taxon>
        <taxon>Lysobacterales</taxon>
        <taxon>Lysobacteraceae</taxon>
        <taxon>Pseudoxanthomonas</taxon>
    </lineage>
</organism>
<reference evidence="1 2" key="1">
    <citation type="submission" date="2020-08" db="EMBL/GenBank/DDBJ databases">
        <title>Streptomycin resistant and MDR strain, P. mexicana.</title>
        <authorList>
            <person name="Ganesh-kumar S."/>
            <person name="Zhe T."/>
            <person name="Yu Z."/>
            <person name="Min Y."/>
        </authorList>
    </citation>
    <scope>NUCLEOTIDE SEQUENCE [LARGE SCALE GENOMIC DNA]</scope>
    <source>
        <strain evidence="1 2">GTZY</strain>
    </source>
</reference>
<dbReference type="EMBL" id="CP060028">
    <property type="protein sequence ID" value="QND80525.1"/>
    <property type="molecule type" value="Genomic_DNA"/>
</dbReference>
<dbReference type="Gene3D" id="3.40.50.300">
    <property type="entry name" value="P-loop containing nucleotide triphosphate hydrolases"/>
    <property type="match status" value="1"/>
</dbReference>
<name>A0ABX6RBA9_PSEMX</name>
<keyword evidence="2" id="KW-1185">Reference proteome</keyword>
<protein>
    <submittedName>
        <fullName evidence="1">AAA family ATPase</fullName>
    </submittedName>
</protein>
<evidence type="ECO:0000313" key="2">
    <source>
        <dbReference type="Proteomes" id="UP000515506"/>
    </source>
</evidence>
<dbReference type="SUPFAM" id="SSF52540">
    <property type="entry name" value="P-loop containing nucleoside triphosphate hydrolases"/>
    <property type="match status" value="1"/>
</dbReference>
<dbReference type="Pfam" id="PF13238">
    <property type="entry name" value="AAA_18"/>
    <property type="match status" value="1"/>
</dbReference>
<sequence length="179" mass="19728">MGTLRIVLLSGPFKVGKSTVTNELVQQCGYLKISSSDYLRSLTPDVGQLDLAQARLRLQETGDELDRQTDFRWVVDPVAASAVANAPNASNWLFDAVRKRRQVEHFREKFGSAVMHVHLTAPDDVLRARSDMSETAYGIAISHSNEVNARSLISIADRVFDTTSQTAHEIAMQIDQAGG</sequence>
<gene>
    <name evidence="1" type="ORF">H4W19_01585</name>
</gene>
<evidence type="ECO:0000313" key="1">
    <source>
        <dbReference type="EMBL" id="QND80525.1"/>
    </source>
</evidence>
<dbReference type="RefSeq" id="WP_185895739.1">
    <property type="nucleotide sequence ID" value="NZ_CP060028.1"/>
</dbReference>
<accession>A0ABX6RBA9</accession>
<proteinExistence type="predicted"/>
<dbReference type="Proteomes" id="UP000515506">
    <property type="component" value="Chromosome"/>
</dbReference>
<dbReference type="InterPro" id="IPR027417">
    <property type="entry name" value="P-loop_NTPase"/>
</dbReference>